<keyword evidence="5" id="KW-0812">Transmembrane</keyword>
<dbReference type="EMBL" id="GDJX01021602">
    <property type="protein sequence ID" value="JAT46334.1"/>
    <property type="molecule type" value="Transcribed_RNA"/>
</dbReference>
<dbReference type="PANTHER" id="PTHR32035">
    <property type="entry name" value="AURORA KINASE A-INTERACTING PROTEIN"/>
    <property type="match status" value="1"/>
</dbReference>
<proteinExistence type="inferred from homology"/>
<evidence type="ECO:0000256" key="4">
    <source>
        <dbReference type="ARBA" id="ARBA00035682"/>
    </source>
</evidence>
<comment type="subcellular location">
    <subcellularLocation>
        <location evidence="1">Mitochondrion</location>
    </subcellularLocation>
</comment>
<keyword evidence="5" id="KW-1133">Transmembrane helix</keyword>
<dbReference type="GO" id="GO:0005739">
    <property type="term" value="C:mitochondrion"/>
    <property type="evidence" value="ECO:0007669"/>
    <property type="project" value="UniProtKB-SubCell"/>
</dbReference>
<comment type="similarity">
    <text evidence="3">Belongs to the mitochondrion-specific ribosomal protein mS38 family.</text>
</comment>
<keyword evidence="5" id="KW-0472">Membrane</keyword>
<organism evidence="7">
    <name type="scientific">Anthurium amnicola</name>
    <dbReference type="NCBI Taxonomy" id="1678845"/>
    <lineage>
        <taxon>Eukaryota</taxon>
        <taxon>Viridiplantae</taxon>
        <taxon>Streptophyta</taxon>
        <taxon>Embryophyta</taxon>
        <taxon>Tracheophyta</taxon>
        <taxon>Spermatophyta</taxon>
        <taxon>Magnoliopsida</taxon>
        <taxon>Liliopsida</taxon>
        <taxon>Araceae</taxon>
        <taxon>Pothoideae</taxon>
        <taxon>Potheae</taxon>
        <taxon>Anthurium</taxon>
    </lineage>
</organism>
<accession>A0A1D1XVD2</accession>
<feature type="domain" description="Ribosomal protein mS38 C-terminal" evidence="6">
    <location>
        <begin position="124"/>
        <end position="151"/>
    </location>
</feature>
<dbReference type="Pfam" id="PF08213">
    <property type="entry name" value="COX24_C"/>
    <property type="match status" value="1"/>
</dbReference>
<sequence>EPPQNPPVSSFVGSLALSMAAILYKLLRKPPSSPSLPLLRALGTPKLPPFSPPLLQDPTQVVGRASLPLYPLPDGEGDPPSFLHQPFLILPTFPLVHILDPIYQPGGSGLDGEKGDGVDERTLWADSVKKKRKRKMNKHKLRKLRRMLRRKT</sequence>
<dbReference type="SMART" id="SM01155">
    <property type="entry name" value="DUF1713"/>
    <property type="match status" value="1"/>
</dbReference>
<evidence type="ECO:0000256" key="3">
    <source>
        <dbReference type="ARBA" id="ARBA00035647"/>
    </source>
</evidence>
<evidence type="ECO:0000259" key="6">
    <source>
        <dbReference type="SMART" id="SM01155"/>
    </source>
</evidence>
<name>A0A1D1XVD2_9ARAE</name>
<reference evidence="7" key="1">
    <citation type="submission" date="2015-07" db="EMBL/GenBank/DDBJ databases">
        <title>Transcriptome Assembly of Anthurium amnicola.</title>
        <authorList>
            <person name="Suzuki J."/>
        </authorList>
    </citation>
    <scope>NUCLEOTIDE SEQUENCE</scope>
</reference>
<evidence type="ECO:0000256" key="2">
    <source>
        <dbReference type="ARBA" id="ARBA00023128"/>
    </source>
</evidence>
<feature type="transmembrane region" description="Helical" evidence="5">
    <location>
        <begin position="6"/>
        <end position="27"/>
    </location>
</feature>
<protein>
    <recommendedName>
        <fullName evidence="4">Small ribosomal subunit protein mS38</fullName>
    </recommendedName>
</protein>
<evidence type="ECO:0000256" key="1">
    <source>
        <dbReference type="ARBA" id="ARBA00004173"/>
    </source>
</evidence>
<feature type="non-terminal residue" evidence="7">
    <location>
        <position position="1"/>
    </location>
</feature>
<gene>
    <name evidence="7" type="primary">Nudt16</name>
    <name evidence="7" type="ORF">g.129767</name>
</gene>
<dbReference type="InterPro" id="IPR013177">
    <property type="entry name" value="Ribosomal_mS38_C"/>
</dbReference>
<keyword evidence="2" id="KW-0496">Mitochondrion</keyword>
<evidence type="ECO:0000313" key="7">
    <source>
        <dbReference type="EMBL" id="JAT46334.1"/>
    </source>
</evidence>
<evidence type="ECO:0000256" key="5">
    <source>
        <dbReference type="SAM" id="Phobius"/>
    </source>
</evidence>
<dbReference type="PANTHER" id="PTHR32035:SF3">
    <property type="entry name" value="SMALL RIBOSOMAL SUBUNIT PROTEIN MS38"/>
    <property type="match status" value="1"/>
</dbReference>
<dbReference type="AlphaFoldDB" id="A0A1D1XVD2"/>